<dbReference type="GO" id="GO:2001006">
    <property type="term" value="P:regulation of cellulose biosynthetic process"/>
    <property type="evidence" value="ECO:0007669"/>
    <property type="project" value="InterPro"/>
</dbReference>
<organism evidence="1 2">
    <name type="scientific">Lithospermum erythrorhizon</name>
    <name type="common">Purple gromwell</name>
    <name type="synonym">Lithospermum officinale var. erythrorhizon</name>
    <dbReference type="NCBI Taxonomy" id="34254"/>
    <lineage>
        <taxon>Eukaryota</taxon>
        <taxon>Viridiplantae</taxon>
        <taxon>Streptophyta</taxon>
        <taxon>Embryophyta</taxon>
        <taxon>Tracheophyta</taxon>
        <taxon>Spermatophyta</taxon>
        <taxon>Magnoliopsida</taxon>
        <taxon>eudicotyledons</taxon>
        <taxon>Gunneridae</taxon>
        <taxon>Pentapetalae</taxon>
        <taxon>asterids</taxon>
        <taxon>lamiids</taxon>
        <taxon>Boraginales</taxon>
        <taxon>Boraginaceae</taxon>
        <taxon>Boraginoideae</taxon>
        <taxon>Lithospermeae</taxon>
        <taxon>Lithospermum</taxon>
    </lineage>
</organism>
<evidence type="ECO:0000313" key="2">
    <source>
        <dbReference type="Proteomes" id="UP001454036"/>
    </source>
</evidence>
<dbReference type="InterPro" id="IPR044297">
    <property type="entry name" value="CSI1/2/3"/>
</dbReference>
<dbReference type="GO" id="GO:0008017">
    <property type="term" value="F:microtubule binding"/>
    <property type="evidence" value="ECO:0007669"/>
    <property type="project" value="InterPro"/>
</dbReference>
<name>A0AAV3P7D4_LITER</name>
<dbReference type="EMBL" id="BAABME010016656">
    <property type="protein sequence ID" value="GAA0146891.1"/>
    <property type="molecule type" value="Genomic_DNA"/>
</dbReference>
<evidence type="ECO:0000313" key="1">
    <source>
        <dbReference type="EMBL" id="GAA0146891.1"/>
    </source>
</evidence>
<keyword evidence="2" id="KW-1185">Reference proteome</keyword>
<protein>
    <submittedName>
        <fullName evidence="1">Uncharacterized protein</fullName>
    </submittedName>
</protein>
<dbReference type="GO" id="GO:0051211">
    <property type="term" value="P:anisotropic cell growth"/>
    <property type="evidence" value="ECO:0007669"/>
    <property type="project" value="InterPro"/>
</dbReference>
<dbReference type="Proteomes" id="UP001454036">
    <property type="component" value="Unassembled WGS sequence"/>
</dbReference>
<reference evidence="1 2" key="1">
    <citation type="submission" date="2024-01" db="EMBL/GenBank/DDBJ databases">
        <title>The complete chloroplast genome sequence of Lithospermum erythrorhizon: insights into the phylogenetic relationship among Boraginaceae species and the maternal lineages of purple gromwells.</title>
        <authorList>
            <person name="Okada T."/>
            <person name="Watanabe K."/>
        </authorList>
    </citation>
    <scope>NUCLEOTIDE SEQUENCE [LARGE SCALE GENOMIC DNA]</scope>
</reference>
<proteinExistence type="predicted"/>
<sequence length="88" mass="10017">MCGILVRVFVKEVRNKWQGNQRNRMRPRATKASILPLSQYLLDPQTQGQQARLLATLALGDLFQNESLARSADAVSVKIEDLFYQLKV</sequence>
<dbReference type="PANTHER" id="PTHR46369">
    <property type="entry name" value="PROTEIN CELLULOSE SYNTHASE INTERACTIVE 1"/>
    <property type="match status" value="1"/>
</dbReference>
<accession>A0AAV3P7D4</accession>
<comment type="caution">
    <text evidence="1">The sequence shown here is derived from an EMBL/GenBank/DDBJ whole genome shotgun (WGS) entry which is preliminary data.</text>
</comment>
<dbReference type="PANTHER" id="PTHR46369:SF2">
    <property type="entry name" value="PROTEIN CELLULOSE SYNTHASE INTERACTIVE 1"/>
    <property type="match status" value="1"/>
</dbReference>
<dbReference type="GO" id="GO:0010330">
    <property type="term" value="C:cellulose synthase complex"/>
    <property type="evidence" value="ECO:0007669"/>
    <property type="project" value="InterPro"/>
</dbReference>
<gene>
    <name evidence="1" type="ORF">LIER_36408</name>
</gene>
<dbReference type="AlphaFoldDB" id="A0AAV3P7D4"/>